<keyword evidence="4" id="KW-1185">Reference proteome</keyword>
<evidence type="ECO:0000313" key="3">
    <source>
        <dbReference type="EMBL" id="QKX64186.1"/>
    </source>
</evidence>
<comment type="similarity">
    <text evidence="1">Belongs to the avfA family.</text>
</comment>
<gene>
    <name evidence="3" type="ORF">TRUGW13939_11359</name>
</gene>
<name>A0A7H8RD94_TALRU</name>
<dbReference type="InterPro" id="IPR051606">
    <property type="entry name" value="Polyketide_Oxido-like"/>
</dbReference>
<accession>A0A7H8RD94</accession>
<dbReference type="PANTHER" id="PTHR43355:SF2">
    <property type="entry name" value="FLAVIN REDUCTASE (NADPH)"/>
    <property type="match status" value="1"/>
</dbReference>
<dbReference type="GO" id="GO:0004074">
    <property type="term" value="F:biliverdin reductase [NAD(P)H] activity"/>
    <property type="evidence" value="ECO:0007669"/>
    <property type="project" value="TreeGrafter"/>
</dbReference>
<organism evidence="3 4">
    <name type="scientific">Talaromyces rugulosus</name>
    <name type="common">Penicillium rugulosum</name>
    <dbReference type="NCBI Taxonomy" id="121627"/>
    <lineage>
        <taxon>Eukaryota</taxon>
        <taxon>Fungi</taxon>
        <taxon>Dikarya</taxon>
        <taxon>Ascomycota</taxon>
        <taxon>Pezizomycotina</taxon>
        <taxon>Eurotiomycetes</taxon>
        <taxon>Eurotiomycetidae</taxon>
        <taxon>Eurotiales</taxon>
        <taxon>Trichocomaceae</taxon>
        <taxon>Talaromyces</taxon>
        <taxon>Talaromyces sect. Islandici</taxon>
    </lineage>
</organism>
<sequence>MRILLIGGNGLTGRFVIDEALQRGHKITALVRNSTSLTAKDGLKIVKGTPLEPSNIESAFNAVPGDLPTAVIVTLGSPKEKGTRIMADSHENLIEAMKRHDVSKIATLASFGVGSSFPNITVLMRWAISNTSLGHSFADHNNVDKILKKSGLDFVLLRPARLTMGKKAPVQFLRDDGKGLGVFAGLGGISRASVAACLVDAVERDTWDGRTPVITN</sequence>
<dbReference type="AlphaFoldDB" id="A0A7H8RD94"/>
<evidence type="ECO:0000313" key="4">
    <source>
        <dbReference type="Proteomes" id="UP000509510"/>
    </source>
</evidence>
<proteinExistence type="inferred from homology"/>
<evidence type="ECO:0000256" key="1">
    <source>
        <dbReference type="ARBA" id="ARBA00038376"/>
    </source>
</evidence>
<dbReference type="PANTHER" id="PTHR43355">
    <property type="entry name" value="FLAVIN REDUCTASE (NADPH)"/>
    <property type="match status" value="1"/>
</dbReference>
<dbReference type="SUPFAM" id="SSF51735">
    <property type="entry name" value="NAD(P)-binding Rossmann-fold domains"/>
    <property type="match status" value="1"/>
</dbReference>
<reference evidence="4" key="1">
    <citation type="submission" date="2020-06" db="EMBL/GenBank/DDBJ databases">
        <title>A chromosome-scale genome assembly of Talaromyces rugulosus W13939.</title>
        <authorList>
            <person name="Wang B."/>
            <person name="Guo L."/>
            <person name="Ye K."/>
            <person name="Wang L."/>
        </authorList>
    </citation>
    <scope>NUCLEOTIDE SEQUENCE [LARGE SCALE GENOMIC DNA]</scope>
    <source>
        <strain evidence="4">W13939</strain>
    </source>
</reference>
<protein>
    <recommendedName>
        <fullName evidence="2">NAD(P)-binding domain-containing protein</fullName>
    </recommendedName>
</protein>
<evidence type="ECO:0000259" key="2">
    <source>
        <dbReference type="Pfam" id="PF13460"/>
    </source>
</evidence>
<dbReference type="Gene3D" id="3.40.50.720">
    <property type="entry name" value="NAD(P)-binding Rossmann-like Domain"/>
    <property type="match status" value="1"/>
</dbReference>
<dbReference type="Proteomes" id="UP000509510">
    <property type="component" value="Chromosome VI"/>
</dbReference>
<dbReference type="RefSeq" id="XP_035350360.1">
    <property type="nucleotide sequence ID" value="XM_035494467.1"/>
</dbReference>
<dbReference type="InterPro" id="IPR036291">
    <property type="entry name" value="NAD(P)-bd_dom_sf"/>
</dbReference>
<dbReference type="KEGG" id="trg:TRUGW13939_11359"/>
<dbReference type="EMBL" id="CP055903">
    <property type="protein sequence ID" value="QKX64186.1"/>
    <property type="molecule type" value="Genomic_DNA"/>
</dbReference>
<dbReference type="Pfam" id="PF13460">
    <property type="entry name" value="NAD_binding_10"/>
    <property type="match status" value="1"/>
</dbReference>
<dbReference type="OrthoDB" id="419598at2759"/>
<dbReference type="InterPro" id="IPR016040">
    <property type="entry name" value="NAD(P)-bd_dom"/>
</dbReference>
<feature type="domain" description="NAD(P)-binding" evidence="2">
    <location>
        <begin position="7"/>
        <end position="204"/>
    </location>
</feature>
<dbReference type="GeneID" id="55998837"/>
<dbReference type="GO" id="GO:0042602">
    <property type="term" value="F:riboflavin reductase (NADPH) activity"/>
    <property type="evidence" value="ECO:0007669"/>
    <property type="project" value="TreeGrafter"/>
</dbReference>